<dbReference type="AlphaFoldDB" id="A0AAN6Q920"/>
<evidence type="ECO:0000256" key="1">
    <source>
        <dbReference type="SAM" id="MobiDB-lite"/>
    </source>
</evidence>
<evidence type="ECO:0000313" key="2">
    <source>
        <dbReference type="EMBL" id="KAK4105887.1"/>
    </source>
</evidence>
<feature type="compositionally biased region" description="Polar residues" evidence="1">
    <location>
        <begin position="59"/>
        <end position="77"/>
    </location>
</feature>
<feature type="region of interest" description="Disordered" evidence="1">
    <location>
        <begin position="1"/>
        <end position="24"/>
    </location>
</feature>
<evidence type="ECO:0000313" key="3">
    <source>
        <dbReference type="Proteomes" id="UP001305647"/>
    </source>
</evidence>
<dbReference type="EMBL" id="MU863625">
    <property type="protein sequence ID" value="KAK4105887.1"/>
    <property type="molecule type" value="Genomic_DNA"/>
</dbReference>
<feature type="region of interest" description="Disordered" evidence="1">
    <location>
        <begin position="57"/>
        <end position="78"/>
    </location>
</feature>
<sequence length="143" mass="15732">MPSRPVTTELSPGHPPVSLLPRTKDLYRTTPPTLLHKEKAQSLQRCLCFSAQEILPNGTDASDNTKTQQPTSASVIPTKQPKALLLPLNSGLPVLVDVQPPTVSIMTRMKKGSNRNYGVKEADNRIKPPISRIWMSLPGTRED</sequence>
<dbReference type="Proteomes" id="UP001305647">
    <property type="component" value="Unassembled WGS sequence"/>
</dbReference>
<reference evidence="2" key="1">
    <citation type="journal article" date="2023" name="Mol. Phylogenet. Evol.">
        <title>Genome-scale phylogeny and comparative genomics of the fungal order Sordariales.</title>
        <authorList>
            <person name="Hensen N."/>
            <person name="Bonometti L."/>
            <person name="Westerberg I."/>
            <person name="Brannstrom I.O."/>
            <person name="Guillou S."/>
            <person name="Cros-Aarteil S."/>
            <person name="Calhoun S."/>
            <person name="Haridas S."/>
            <person name="Kuo A."/>
            <person name="Mondo S."/>
            <person name="Pangilinan J."/>
            <person name="Riley R."/>
            <person name="LaButti K."/>
            <person name="Andreopoulos B."/>
            <person name="Lipzen A."/>
            <person name="Chen C."/>
            <person name="Yan M."/>
            <person name="Daum C."/>
            <person name="Ng V."/>
            <person name="Clum A."/>
            <person name="Steindorff A."/>
            <person name="Ohm R.A."/>
            <person name="Martin F."/>
            <person name="Silar P."/>
            <person name="Natvig D.O."/>
            <person name="Lalanne C."/>
            <person name="Gautier V."/>
            <person name="Ament-Velasquez S.L."/>
            <person name="Kruys A."/>
            <person name="Hutchinson M.I."/>
            <person name="Powell A.J."/>
            <person name="Barry K."/>
            <person name="Miller A.N."/>
            <person name="Grigoriev I.V."/>
            <person name="Debuchy R."/>
            <person name="Gladieux P."/>
            <person name="Hiltunen Thoren M."/>
            <person name="Johannesson H."/>
        </authorList>
    </citation>
    <scope>NUCLEOTIDE SEQUENCE</scope>
    <source>
        <strain evidence="2">CBS 757.83</strain>
    </source>
</reference>
<keyword evidence="3" id="KW-1185">Reference proteome</keyword>
<organism evidence="2 3">
    <name type="scientific">Parathielavia hyrcaniae</name>
    <dbReference type="NCBI Taxonomy" id="113614"/>
    <lineage>
        <taxon>Eukaryota</taxon>
        <taxon>Fungi</taxon>
        <taxon>Dikarya</taxon>
        <taxon>Ascomycota</taxon>
        <taxon>Pezizomycotina</taxon>
        <taxon>Sordariomycetes</taxon>
        <taxon>Sordariomycetidae</taxon>
        <taxon>Sordariales</taxon>
        <taxon>Chaetomiaceae</taxon>
        <taxon>Parathielavia</taxon>
    </lineage>
</organism>
<reference evidence="2" key="2">
    <citation type="submission" date="2023-05" db="EMBL/GenBank/DDBJ databases">
        <authorList>
            <consortium name="Lawrence Berkeley National Laboratory"/>
            <person name="Steindorff A."/>
            <person name="Hensen N."/>
            <person name="Bonometti L."/>
            <person name="Westerberg I."/>
            <person name="Brannstrom I.O."/>
            <person name="Guillou S."/>
            <person name="Cros-Aarteil S."/>
            <person name="Calhoun S."/>
            <person name="Haridas S."/>
            <person name="Kuo A."/>
            <person name="Mondo S."/>
            <person name="Pangilinan J."/>
            <person name="Riley R."/>
            <person name="Labutti K."/>
            <person name="Andreopoulos B."/>
            <person name="Lipzen A."/>
            <person name="Chen C."/>
            <person name="Yanf M."/>
            <person name="Daum C."/>
            <person name="Ng V."/>
            <person name="Clum A."/>
            <person name="Ohm R."/>
            <person name="Martin F."/>
            <person name="Silar P."/>
            <person name="Natvig D."/>
            <person name="Lalanne C."/>
            <person name="Gautier V."/>
            <person name="Ament-Velasquez S.L."/>
            <person name="Kruys A."/>
            <person name="Hutchinson M.I."/>
            <person name="Powell A.J."/>
            <person name="Barry K."/>
            <person name="Miller A.N."/>
            <person name="Grigoriev I.V."/>
            <person name="Debuchy R."/>
            <person name="Gladieux P."/>
            <person name="Thoren M.H."/>
            <person name="Johannesson H."/>
        </authorList>
    </citation>
    <scope>NUCLEOTIDE SEQUENCE</scope>
    <source>
        <strain evidence="2">CBS 757.83</strain>
    </source>
</reference>
<name>A0AAN6Q920_9PEZI</name>
<gene>
    <name evidence="2" type="ORF">N658DRAFT_136868</name>
</gene>
<protein>
    <submittedName>
        <fullName evidence="2">Uncharacterized protein</fullName>
    </submittedName>
</protein>
<comment type="caution">
    <text evidence="2">The sequence shown here is derived from an EMBL/GenBank/DDBJ whole genome shotgun (WGS) entry which is preliminary data.</text>
</comment>
<proteinExistence type="predicted"/>
<accession>A0AAN6Q920</accession>
<feature type="compositionally biased region" description="Polar residues" evidence="1">
    <location>
        <begin position="1"/>
        <end position="10"/>
    </location>
</feature>